<dbReference type="GO" id="GO:0005576">
    <property type="term" value="C:extracellular region"/>
    <property type="evidence" value="ECO:0007669"/>
    <property type="project" value="UniProtKB-SubCell"/>
</dbReference>
<evidence type="ECO:0000256" key="11">
    <source>
        <dbReference type="PROSITE-ProRule" id="PRU01032"/>
    </source>
</evidence>
<dbReference type="Pfam" id="PF09286">
    <property type="entry name" value="Pro-kuma_activ"/>
    <property type="match status" value="1"/>
</dbReference>
<dbReference type="InterPro" id="IPR030400">
    <property type="entry name" value="Sedolisin_dom"/>
</dbReference>
<comment type="catalytic activity">
    <reaction evidence="1">
        <text>Release of an N-terminal tripeptide from a polypeptide.</text>
        <dbReference type="EC" id="3.4.14.10"/>
    </reaction>
</comment>
<dbReference type="GO" id="GO:0006508">
    <property type="term" value="P:proteolysis"/>
    <property type="evidence" value="ECO:0007669"/>
    <property type="project" value="UniProtKB-KW"/>
</dbReference>
<accession>A0A550CHH8</accession>
<dbReference type="InterPro" id="IPR015366">
    <property type="entry name" value="S53_propep"/>
</dbReference>
<name>A0A550CHH8_9AGAR</name>
<evidence type="ECO:0000256" key="9">
    <source>
        <dbReference type="ARBA" id="ARBA00022837"/>
    </source>
</evidence>
<keyword evidence="5 11" id="KW-0645">Protease</keyword>
<evidence type="ECO:0000256" key="1">
    <source>
        <dbReference type="ARBA" id="ARBA00001910"/>
    </source>
</evidence>
<evidence type="ECO:0000256" key="10">
    <source>
        <dbReference type="ARBA" id="ARBA00023145"/>
    </source>
</evidence>
<dbReference type="GO" id="GO:0046872">
    <property type="term" value="F:metal ion binding"/>
    <property type="evidence" value="ECO:0007669"/>
    <property type="project" value="UniProtKB-UniRule"/>
</dbReference>
<reference evidence="14 15" key="1">
    <citation type="journal article" date="2019" name="New Phytol.">
        <title>Comparative genomics reveals unique wood-decay strategies and fruiting body development in the Schizophyllaceae.</title>
        <authorList>
            <person name="Almasi E."/>
            <person name="Sahu N."/>
            <person name="Krizsan K."/>
            <person name="Balint B."/>
            <person name="Kovacs G.M."/>
            <person name="Kiss B."/>
            <person name="Cseklye J."/>
            <person name="Drula E."/>
            <person name="Henrissat B."/>
            <person name="Nagy I."/>
            <person name="Chovatia M."/>
            <person name="Adam C."/>
            <person name="LaButti K."/>
            <person name="Lipzen A."/>
            <person name="Riley R."/>
            <person name="Grigoriev I.V."/>
            <person name="Nagy L.G."/>
        </authorList>
    </citation>
    <scope>NUCLEOTIDE SEQUENCE [LARGE SCALE GENOMIC DNA]</scope>
    <source>
        <strain evidence="14 15">NL-1724</strain>
    </source>
</reference>
<dbReference type="InterPro" id="IPR036852">
    <property type="entry name" value="Peptidase_S8/S53_dom_sf"/>
</dbReference>
<dbReference type="InterPro" id="IPR000209">
    <property type="entry name" value="Peptidase_S8/S53_dom"/>
</dbReference>
<protein>
    <recommendedName>
        <fullName evidence="4">tripeptidyl-peptidase II</fullName>
        <ecNumber evidence="4">3.4.14.10</ecNumber>
    </recommendedName>
</protein>
<dbReference type="SUPFAM" id="SSF54897">
    <property type="entry name" value="Protease propeptides/inhibitors"/>
    <property type="match status" value="1"/>
</dbReference>
<feature type="chain" id="PRO_5021848115" description="tripeptidyl-peptidase II" evidence="12">
    <location>
        <begin position="20"/>
        <end position="566"/>
    </location>
</feature>
<comment type="subcellular location">
    <subcellularLocation>
        <location evidence="3">Secreted</location>
        <location evidence="3">Extracellular space</location>
    </subcellularLocation>
</comment>
<dbReference type="SUPFAM" id="SSF52743">
    <property type="entry name" value="Subtilisin-like"/>
    <property type="match status" value="1"/>
</dbReference>
<keyword evidence="10" id="KW-0865">Zymogen</keyword>
<dbReference type="EMBL" id="VDMD01000007">
    <property type="protein sequence ID" value="TRM64249.1"/>
    <property type="molecule type" value="Genomic_DNA"/>
</dbReference>
<feature type="binding site" evidence="11">
    <location>
        <position position="524"/>
    </location>
    <ligand>
        <name>Ca(2+)</name>
        <dbReference type="ChEBI" id="CHEBI:29108"/>
    </ligand>
</feature>
<dbReference type="GO" id="GO:0004252">
    <property type="term" value="F:serine-type endopeptidase activity"/>
    <property type="evidence" value="ECO:0007669"/>
    <property type="project" value="UniProtKB-UniRule"/>
</dbReference>
<evidence type="ECO:0000256" key="12">
    <source>
        <dbReference type="SAM" id="SignalP"/>
    </source>
</evidence>
<comment type="function">
    <text evidence="2">Secreted tripeptidyl-peptidase which degrades proteins at acidic pHs and is involved in virulence.</text>
</comment>
<feature type="binding site" evidence="11">
    <location>
        <position position="525"/>
    </location>
    <ligand>
        <name>Ca(2+)</name>
        <dbReference type="ChEBI" id="CHEBI:29108"/>
    </ligand>
</feature>
<keyword evidence="15" id="KW-1185">Reference proteome</keyword>
<feature type="active site" description="Charge relay system" evidence="11">
    <location>
        <position position="285"/>
    </location>
</feature>
<dbReference type="CDD" id="cd04056">
    <property type="entry name" value="Peptidases_S53"/>
    <property type="match status" value="1"/>
</dbReference>
<evidence type="ECO:0000256" key="3">
    <source>
        <dbReference type="ARBA" id="ARBA00004239"/>
    </source>
</evidence>
<dbReference type="OrthoDB" id="409122at2759"/>
<feature type="active site" description="Charge relay system" evidence="11">
    <location>
        <position position="289"/>
    </location>
</feature>
<organism evidence="14 15">
    <name type="scientific">Schizophyllum amplum</name>
    <dbReference type="NCBI Taxonomy" id="97359"/>
    <lineage>
        <taxon>Eukaryota</taxon>
        <taxon>Fungi</taxon>
        <taxon>Dikarya</taxon>
        <taxon>Basidiomycota</taxon>
        <taxon>Agaricomycotina</taxon>
        <taxon>Agaricomycetes</taxon>
        <taxon>Agaricomycetidae</taxon>
        <taxon>Agaricales</taxon>
        <taxon>Schizophyllaceae</taxon>
        <taxon>Schizophyllum</taxon>
    </lineage>
</organism>
<dbReference type="PANTHER" id="PTHR14218:SF15">
    <property type="entry name" value="TRIPEPTIDYL-PEPTIDASE 1"/>
    <property type="match status" value="1"/>
</dbReference>
<feature type="binding site" evidence="11">
    <location>
        <position position="547"/>
    </location>
    <ligand>
        <name>Ca(2+)</name>
        <dbReference type="ChEBI" id="CHEBI:29108"/>
    </ligand>
</feature>
<feature type="active site" description="Charge relay system" evidence="11">
    <location>
        <position position="483"/>
    </location>
</feature>
<feature type="binding site" evidence="11">
    <location>
        <position position="545"/>
    </location>
    <ligand>
        <name>Ca(2+)</name>
        <dbReference type="ChEBI" id="CHEBI:29108"/>
    </ligand>
</feature>
<comment type="cofactor">
    <cofactor evidence="11">
        <name>Ca(2+)</name>
        <dbReference type="ChEBI" id="CHEBI:29108"/>
    </cofactor>
    <text evidence="11">Binds 1 Ca(2+) ion per subunit.</text>
</comment>
<evidence type="ECO:0000256" key="5">
    <source>
        <dbReference type="ARBA" id="ARBA00022670"/>
    </source>
</evidence>
<evidence type="ECO:0000256" key="2">
    <source>
        <dbReference type="ARBA" id="ARBA00002451"/>
    </source>
</evidence>
<evidence type="ECO:0000256" key="4">
    <source>
        <dbReference type="ARBA" id="ARBA00012462"/>
    </source>
</evidence>
<dbReference type="GO" id="GO:0008240">
    <property type="term" value="F:tripeptidyl-peptidase activity"/>
    <property type="evidence" value="ECO:0007669"/>
    <property type="project" value="UniProtKB-EC"/>
</dbReference>
<evidence type="ECO:0000256" key="8">
    <source>
        <dbReference type="ARBA" id="ARBA00022825"/>
    </source>
</evidence>
<keyword evidence="12" id="KW-0732">Signal</keyword>
<proteinExistence type="predicted"/>
<evidence type="ECO:0000256" key="6">
    <source>
        <dbReference type="ARBA" id="ARBA00022723"/>
    </source>
</evidence>
<evidence type="ECO:0000313" key="14">
    <source>
        <dbReference type="EMBL" id="TRM64249.1"/>
    </source>
</evidence>
<dbReference type="Pfam" id="PF00082">
    <property type="entry name" value="Peptidase_S8"/>
    <property type="match status" value="1"/>
</dbReference>
<dbReference type="SMART" id="SM00944">
    <property type="entry name" value="Pro-kuma_activ"/>
    <property type="match status" value="1"/>
</dbReference>
<keyword evidence="9 11" id="KW-0106">Calcium</keyword>
<dbReference type="InterPro" id="IPR050819">
    <property type="entry name" value="Tripeptidyl-peptidase_I"/>
</dbReference>
<comment type="caution">
    <text evidence="14">The sequence shown here is derived from an EMBL/GenBank/DDBJ whole genome shotgun (WGS) entry which is preliminary data.</text>
</comment>
<dbReference type="CDD" id="cd11377">
    <property type="entry name" value="Pro-peptidase_S53"/>
    <property type="match status" value="1"/>
</dbReference>
<gene>
    <name evidence="14" type="ORF">BD626DRAFT_568026</name>
</gene>
<evidence type="ECO:0000259" key="13">
    <source>
        <dbReference type="PROSITE" id="PS51695"/>
    </source>
</evidence>
<dbReference type="Gene3D" id="3.40.50.200">
    <property type="entry name" value="Peptidase S8/S53 domain"/>
    <property type="match status" value="1"/>
</dbReference>
<dbReference type="PROSITE" id="PS51695">
    <property type="entry name" value="SEDOLISIN"/>
    <property type="match status" value="1"/>
</dbReference>
<dbReference type="STRING" id="97359.A0A550CHH8"/>
<keyword evidence="6 11" id="KW-0479">Metal-binding</keyword>
<dbReference type="AlphaFoldDB" id="A0A550CHH8"/>
<keyword evidence="8 11" id="KW-0720">Serine protease</keyword>
<dbReference type="Proteomes" id="UP000320762">
    <property type="component" value="Unassembled WGS sequence"/>
</dbReference>
<keyword evidence="7 11" id="KW-0378">Hydrolase</keyword>
<evidence type="ECO:0000313" key="15">
    <source>
        <dbReference type="Proteomes" id="UP000320762"/>
    </source>
</evidence>
<feature type="domain" description="Peptidase S53" evidence="13">
    <location>
        <begin position="212"/>
        <end position="566"/>
    </location>
</feature>
<feature type="signal peptide" evidence="12">
    <location>
        <begin position="1"/>
        <end position="19"/>
    </location>
</feature>
<sequence>MRLSWTAFVFSACLLSTRGSHAPRAGMLLHEERDDIPVDFVNRGPATPDTMLDMRVALKMADRDGLETALLDVSTPSSPHYGRHLTSEEVRAFASPSPETTDAVSDWLASEGITFKVDGADADWITFSIPVSKANELLGASYENFVHSPTDVVQVRTMAYSLPEAISGHVDAVYPTTSITAPRDPSLGPMFEAYTSAPNVTADAVPASCNNVITPACLQALYGIPATPATQSSNKLGVTGFIEQYAQKADLRDFLSLLRRDINPNTGFALQSIDGGVNEALAGIEANLDIEYTVGLATAVPVTFISVGALNADGVQGFMDFAEVLAAERNPPQVVTTSYGFDSERGLGRTLSTRLCNSYMKLGARGVSVLFASGDGGVGGGQPKQNCPRFEGAFPATCPFITAVGGTHNIPETAVALSSGGFSNFFGTPAYQKNATAAYVARIGSMYQGMYNASGRGFPDVAAIGDKVEIVNAGDAGLVAGTSASSPIFASVIALINDRLIAARKPVLGFLNPWIYANPQAFNDITSGSNPGSCLNIGGFQATAGWDPATGQGTPNFSKMLAAAGL</sequence>
<evidence type="ECO:0000256" key="7">
    <source>
        <dbReference type="ARBA" id="ARBA00022801"/>
    </source>
</evidence>
<dbReference type="PANTHER" id="PTHR14218">
    <property type="entry name" value="PROTEASE S8 TRIPEPTIDYL PEPTIDASE I CLN2"/>
    <property type="match status" value="1"/>
</dbReference>
<dbReference type="EC" id="3.4.14.10" evidence="4"/>